<evidence type="ECO:0000313" key="1">
    <source>
        <dbReference type="EMBL" id="SER42971.1"/>
    </source>
</evidence>
<evidence type="ECO:0008006" key="3">
    <source>
        <dbReference type="Google" id="ProtNLM"/>
    </source>
</evidence>
<sequence length="151" mass="16208">MPRFPTALPVLLILAACGQRGMSVPEEDSLGYMASPPAASPDFAGRDAAYRPYAPRIREGLLAPANFAETHSIVTAPCGEACVVGFVVDRRDGEVFPLPVGGAENSALSLTYSRSSSDLETRWFEGSRTCREQTFSWTGSGFRSRGRPSSC</sequence>
<dbReference type="AlphaFoldDB" id="A0A1H9P4C4"/>
<accession>A0A1H9P4C4</accession>
<keyword evidence="2" id="KW-1185">Reference proteome</keyword>
<dbReference type="PROSITE" id="PS51257">
    <property type="entry name" value="PROKAR_LIPOPROTEIN"/>
    <property type="match status" value="1"/>
</dbReference>
<evidence type="ECO:0000313" key="2">
    <source>
        <dbReference type="Proteomes" id="UP000198885"/>
    </source>
</evidence>
<proteinExistence type="predicted"/>
<name>A0A1H9P4C4_9RHOB</name>
<dbReference type="Proteomes" id="UP000198885">
    <property type="component" value="Unassembled WGS sequence"/>
</dbReference>
<dbReference type="EMBL" id="FOGU01000001">
    <property type="protein sequence ID" value="SER42971.1"/>
    <property type="molecule type" value="Genomic_DNA"/>
</dbReference>
<protein>
    <recommendedName>
        <fullName evidence="3">Lipoprotein</fullName>
    </recommendedName>
</protein>
<reference evidence="1 2" key="1">
    <citation type="submission" date="2016-10" db="EMBL/GenBank/DDBJ databases">
        <authorList>
            <person name="de Groot N.N."/>
        </authorList>
    </citation>
    <scope>NUCLEOTIDE SEQUENCE [LARGE SCALE GENOMIC DNA]</scope>
    <source>
        <strain evidence="1 2">DSM 23042</strain>
    </source>
</reference>
<dbReference type="RefSeq" id="WP_092686600.1">
    <property type="nucleotide sequence ID" value="NZ_FOGU01000001.1"/>
</dbReference>
<gene>
    <name evidence="1" type="ORF">SAMN04490244_10116</name>
</gene>
<organism evidence="1 2">
    <name type="scientific">Tranquillimonas rosea</name>
    <dbReference type="NCBI Taxonomy" id="641238"/>
    <lineage>
        <taxon>Bacteria</taxon>
        <taxon>Pseudomonadati</taxon>
        <taxon>Pseudomonadota</taxon>
        <taxon>Alphaproteobacteria</taxon>
        <taxon>Rhodobacterales</taxon>
        <taxon>Roseobacteraceae</taxon>
        <taxon>Tranquillimonas</taxon>
    </lineage>
</organism>
<dbReference type="OrthoDB" id="1522627at2"/>